<dbReference type="Pfam" id="PF00813">
    <property type="entry name" value="FliP"/>
    <property type="match status" value="1"/>
</dbReference>
<keyword evidence="13" id="KW-0966">Cell projection</keyword>
<keyword evidence="5 12" id="KW-0812">Transmembrane</keyword>
<dbReference type="EMBL" id="JARGYU010000003">
    <property type="protein sequence ID" value="MDZ5761495.1"/>
    <property type="molecule type" value="Genomic_DNA"/>
</dbReference>
<protein>
    <recommendedName>
        <fullName evidence="2 12">Flagellar biosynthetic protein FliP</fullName>
    </recommendedName>
</protein>
<dbReference type="InterPro" id="IPR005838">
    <property type="entry name" value="T3SS_IM_P"/>
</dbReference>
<keyword evidence="13" id="KW-0282">Flagellum</keyword>
<dbReference type="GO" id="GO:0005886">
    <property type="term" value="C:plasma membrane"/>
    <property type="evidence" value="ECO:0007669"/>
    <property type="project" value="UniProtKB-SubCell"/>
</dbReference>
<evidence type="ECO:0000313" key="14">
    <source>
        <dbReference type="Proteomes" id="UP001289135"/>
    </source>
</evidence>
<comment type="caution">
    <text evidence="13">The sequence shown here is derived from an EMBL/GenBank/DDBJ whole genome shotgun (WGS) entry which is preliminary data.</text>
</comment>
<evidence type="ECO:0000313" key="13">
    <source>
        <dbReference type="EMBL" id="MDZ5761495.1"/>
    </source>
</evidence>
<comment type="subcellular location">
    <subcellularLocation>
        <location evidence="12">Cell membrane</location>
        <topology evidence="12">Multi-pass membrane protein</topology>
    </subcellularLocation>
    <subcellularLocation>
        <location evidence="12">Bacterial flagellum basal body</location>
    </subcellularLocation>
</comment>
<reference evidence="13" key="1">
    <citation type="submission" date="2023-02" db="EMBL/GenBank/DDBJ databases">
        <title>Host association and intracellularity evolved multiple times independently in the Rickettsiales.</title>
        <authorList>
            <person name="Castelli M."/>
            <person name="Nardi T."/>
            <person name="Gammuto L."/>
            <person name="Bellinzona G."/>
            <person name="Sabaneyeva E."/>
            <person name="Potekhin A."/>
            <person name="Serra V."/>
            <person name="Petroni G."/>
            <person name="Sassera D."/>
        </authorList>
    </citation>
    <scope>NUCLEOTIDE SEQUENCE</scope>
    <source>
        <strain evidence="13">USBL-36I1</strain>
    </source>
</reference>
<dbReference type="NCBIfam" id="TIGR01103">
    <property type="entry name" value="fliP"/>
    <property type="match status" value="1"/>
</dbReference>
<feature type="transmembrane region" description="Helical" evidence="12">
    <location>
        <begin position="32"/>
        <end position="50"/>
    </location>
</feature>
<feature type="transmembrane region" description="Helical" evidence="12">
    <location>
        <begin position="122"/>
        <end position="141"/>
    </location>
</feature>
<dbReference type="RefSeq" id="WP_322498920.1">
    <property type="nucleotide sequence ID" value="NZ_JARGYU010000003.1"/>
</dbReference>
<keyword evidence="7 12" id="KW-0653">Protein transport</keyword>
<evidence type="ECO:0000256" key="12">
    <source>
        <dbReference type="RuleBase" id="RU362069"/>
    </source>
</evidence>
<dbReference type="Proteomes" id="UP001289135">
    <property type="component" value="Unassembled WGS sequence"/>
</dbReference>
<organism evidence="13 14">
    <name type="scientific">Lyticum sinuosum</name>
    <dbReference type="NCBI Taxonomy" id="1332059"/>
    <lineage>
        <taxon>Bacteria</taxon>
        <taxon>Pseudomonadati</taxon>
        <taxon>Pseudomonadota</taxon>
        <taxon>Alphaproteobacteria</taxon>
        <taxon>Rickettsiales</taxon>
        <taxon>Lyticum</taxon>
    </lineage>
</organism>
<evidence type="ECO:0000256" key="9">
    <source>
        <dbReference type="ARBA" id="ARBA00023136"/>
    </source>
</evidence>
<feature type="transmembrane region" description="Helical" evidence="12">
    <location>
        <begin position="80"/>
        <end position="110"/>
    </location>
</feature>
<feature type="transmembrane region" description="Helical" evidence="12">
    <location>
        <begin position="217"/>
        <end position="242"/>
    </location>
</feature>
<keyword evidence="14" id="KW-1185">Reference proteome</keyword>
<proteinExistence type="inferred from homology"/>
<dbReference type="GO" id="GO:0009306">
    <property type="term" value="P:protein secretion"/>
    <property type="evidence" value="ECO:0007669"/>
    <property type="project" value="UniProtKB-UniRule"/>
</dbReference>
<dbReference type="PROSITE" id="PS01060">
    <property type="entry name" value="FLIP_1"/>
    <property type="match status" value="1"/>
</dbReference>
<evidence type="ECO:0000256" key="4">
    <source>
        <dbReference type="ARBA" id="ARBA00022475"/>
    </source>
</evidence>
<comment type="function">
    <text evidence="12">Plays a role in the flagellum-specific transport system.</text>
</comment>
<evidence type="ECO:0000256" key="10">
    <source>
        <dbReference type="ARBA" id="ARBA00023143"/>
    </source>
</evidence>
<accession>A0AAE4VKX3</accession>
<evidence type="ECO:0000256" key="2">
    <source>
        <dbReference type="ARBA" id="ARBA00021714"/>
    </source>
</evidence>
<dbReference type="PANTHER" id="PTHR30587:SF0">
    <property type="entry name" value="FLAGELLAR BIOSYNTHETIC PROTEIN FLIP"/>
    <property type="match status" value="1"/>
</dbReference>
<keyword evidence="13" id="KW-0969">Cilium</keyword>
<evidence type="ECO:0000256" key="11">
    <source>
        <dbReference type="ARBA" id="ARBA00023225"/>
    </source>
</evidence>
<dbReference type="PRINTS" id="PR01302">
    <property type="entry name" value="TYPE3IMPPROT"/>
</dbReference>
<feature type="transmembrane region" description="Helical" evidence="12">
    <location>
        <begin position="254"/>
        <end position="275"/>
    </location>
</feature>
<evidence type="ECO:0000256" key="8">
    <source>
        <dbReference type="ARBA" id="ARBA00022989"/>
    </source>
</evidence>
<comment type="similarity">
    <text evidence="1 12">Belongs to the FliP/MopC/SpaP family.</text>
</comment>
<dbReference type="PRINTS" id="PR00951">
    <property type="entry name" value="FLGBIOSNFLIP"/>
</dbReference>
<dbReference type="PROSITE" id="PS01061">
    <property type="entry name" value="FLIP_2"/>
    <property type="match status" value="1"/>
</dbReference>
<dbReference type="NCBIfam" id="NF009438">
    <property type="entry name" value="PRK12797.1"/>
    <property type="match status" value="1"/>
</dbReference>
<keyword evidence="4 12" id="KW-1003">Cell membrane</keyword>
<keyword evidence="6 12" id="KW-1005">Bacterial flagellum biogenesis</keyword>
<evidence type="ECO:0000256" key="6">
    <source>
        <dbReference type="ARBA" id="ARBA00022795"/>
    </source>
</evidence>
<evidence type="ECO:0000256" key="3">
    <source>
        <dbReference type="ARBA" id="ARBA00022448"/>
    </source>
</evidence>
<dbReference type="GO" id="GO:0044781">
    <property type="term" value="P:bacterial-type flagellum organization"/>
    <property type="evidence" value="ECO:0007669"/>
    <property type="project" value="UniProtKB-UniRule"/>
</dbReference>
<dbReference type="GO" id="GO:0009425">
    <property type="term" value="C:bacterial-type flagellum basal body"/>
    <property type="evidence" value="ECO:0007669"/>
    <property type="project" value="UniProtKB-SubCell"/>
</dbReference>
<evidence type="ECO:0000256" key="1">
    <source>
        <dbReference type="ARBA" id="ARBA00006257"/>
    </source>
</evidence>
<name>A0AAE4VKX3_9RICK</name>
<dbReference type="AlphaFoldDB" id="A0AAE4VKX3"/>
<keyword evidence="9 12" id="KW-0472">Membrane</keyword>
<dbReference type="InterPro" id="IPR005837">
    <property type="entry name" value="FliP"/>
</dbReference>
<keyword evidence="3 12" id="KW-0813">Transport</keyword>
<evidence type="ECO:0000256" key="7">
    <source>
        <dbReference type="ARBA" id="ARBA00022927"/>
    </source>
</evidence>
<evidence type="ECO:0000256" key="5">
    <source>
        <dbReference type="ARBA" id="ARBA00022692"/>
    </source>
</evidence>
<dbReference type="PANTHER" id="PTHR30587">
    <property type="entry name" value="FLAGELLAR BIOSYNTHETIC PROTEIN FLIP"/>
    <property type="match status" value="1"/>
</dbReference>
<keyword evidence="8 12" id="KW-1133">Transmembrane helix</keyword>
<gene>
    <name evidence="12" type="primary">fliP</name>
    <name evidence="13" type="ORF">Lyticum_00676</name>
</gene>
<sequence length="280" mass="31871">MLSIYLNIYNKCQINNIYPCSRYKIYAKYYKYYILILLLILIIIPNLVFASESNTSFNLNISNNETGITHSGFTGRVIQMLGLITLISVAPSLIMMVTSFTRISVVFSLLRSAIGLQQTPPNAVVTGLALFLTLFIMQPYITKSYDEGIRPLIEQKIKEEEAWDKIVYPFQQFMIKNTPKKELKLFIDIAKLNLHKIDKAPLYCLIPAFMISELKKAFQIGFLLFLPFLVIDILVASVLMAMGMMMLPPAMISLPIKVIFFVMIDGWYLLCGSLIKGYGL</sequence>
<keyword evidence="11 12" id="KW-1006">Bacterial flagellum protein export</keyword>
<keyword evidence="10" id="KW-0975">Bacterial flagellum</keyword>